<protein>
    <submittedName>
        <fullName evidence="1">LEA_3 domain-containing protein</fullName>
    </submittedName>
</protein>
<evidence type="ECO:0000313" key="1">
    <source>
        <dbReference type="EMBL" id="GAV71850.1"/>
    </source>
</evidence>
<dbReference type="InterPro" id="IPR004926">
    <property type="entry name" value="LEA_3a"/>
</dbReference>
<keyword evidence="2" id="KW-1185">Reference proteome</keyword>
<sequence>MATAAIVKTKILMLSSCRQVKKVDRCFHKPAGVRVCGKPRETVNQSKTKDSTSWIPDPRTGIYFPKGHEWVLKDVPASAASFNETYWLRNVDGVEKSDT</sequence>
<accession>A0A1Q3BV62</accession>
<dbReference type="AlphaFoldDB" id="A0A1Q3BV62"/>
<dbReference type="PANTHER" id="PTHR35109">
    <property type="entry name" value="GLUTAMATE RACEMASE"/>
    <property type="match status" value="1"/>
</dbReference>
<dbReference type="STRING" id="3775.A0A1Q3BV62"/>
<dbReference type="InParanoid" id="A0A1Q3BV62"/>
<dbReference type="PANTHER" id="PTHR35109:SF1">
    <property type="entry name" value="GLUTAMATE RACEMASE"/>
    <property type="match status" value="1"/>
</dbReference>
<comment type="caution">
    <text evidence="1">The sequence shown here is derived from an EMBL/GenBank/DDBJ whole genome shotgun (WGS) entry which is preliminary data.</text>
</comment>
<proteinExistence type="predicted"/>
<dbReference type="Proteomes" id="UP000187406">
    <property type="component" value="Unassembled WGS sequence"/>
</dbReference>
<evidence type="ECO:0000313" key="2">
    <source>
        <dbReference type="Proteomes" id="UP000187406"/>
    </source>
</evidence>
<dbReference type="EMBL" id="BDDD01000947">
    <property type="protein sequence ID" value="GAV71850.1"/>
    <property type="molecule type" value="Genomic_DNA"/>
</dbReference>
<dbReference type="Pfam" id="PF03242">
    <property type="entry name" value="LEA_3a"/>
    <property type="match status" value="1"/>
</dbReference>
<reference evidence="2" key="1">
    <citation type="submission" date="2016-04" db="EMBL/GenBank/DDBJ databases">
        <title>Cephalotus genome sequencing.</title>
        <authorList>
            <person name="Fukushima K."/>
            <person name="Hasebe M."/>
            <person name="Fang X."/>
        </authorList>
    </citation>
    <scope>NUCLEOTIDE SEQUENCE [LARGE SCALE GENOMIC DNA]</scope>
    <source>
        <strain evidence="2">cv. St1</strain>
    </source>
</reference>
<name>A0A1Q3BV62_CEPFO</name>
<organism evidence="1 2">
    <name type="scientific">Cephalotus follicularis</name>
    <name type="common">Albany pitcher plant</name>
    <dbReference type="NCBI Taxonomy" id="3775"/>
    <lineage>
        <taxon>Eukaryota</taxon>
        <taxon>Viridiplantae</taxon>
        <taxon>Streptophyta</taxon>
        <taxon>Embryophyta</taxon>
        <taxon>Tracheophyta</taxon>
        <taxon>Spermatophyta</taxon>
        <taxon>Magnoliopsida</taxon>
        <taxon>eudicotyledons</taxon>
        <taxon>Gunneridae</taxon>
        <taxon>Pentapetalae</taxon>
        <taxon>rosids</taxon>
        <taxon>fabids</taxon>
        <taxon>Oxalidales</taxon>
        <taxon>Cephalotaceae</taxon>
        <taxon>Cephalotus</taxon>
    </lineage>
</organism>
<dbReference type="OrthoDB" id="1930788at2759"/>
<gene>
    <name evidence="1" type="ORF">CFOL_v3_15339</name>
</gene>